<sequence length="99" mass="10582">PRSRPASTLPDPRSPNEKSALLPAFTPHHHRNSSSISDISAIEAENDMVELVAHNQSLLQRLSLGLGWLTPSGSANPPRKPSGNVLERGLRAASYAAIP</sequence>
<comment type="caution">
    <text evidence="2">The sequence shown here is derived from an EMBL/GenBank/DDBJ whole genome shotgun (WGS) entry which is preliminary data.</text>
</comment>
<feature type="non-terminal residue" evidence="2">
    <location>
        <position position="1"/>
    </location>
</feature>
<dbReference type="AlphaFoldDB" id="A0A699X878"/>
<accession>A0A699X878</accession>
<organism evidence="2">
    <name type="scientific">Tanacetum cinerariifolium</name>
    <name type="common">Dalmatian daisy</name>
    <name type="synonym">Chrysanthemum cinerariifolium</name>
    <dbReference type="NCBI Taxonomy" id="118510"/>
    <lineage>
        <taxon>Eukaryota</taxon>
        <taxon>Viridiplantae</taxon>
        <taxon>Streptophyta</taxon>
        <taxon>Embryophyta</taxon>
        <taxon>Tracheophyta</taxon>
        <taxon>Spermatophyta</taxon>
        <taxon>Magnoliopsida</taxon>
        <taxon>eudicotyledons</taxon>
        <taxon>Gunneridae</taxon>
        <taxon>Pentapetalae</taxon>
        <taxon>asterids</taxon>
        <taxon>campanulids</taxon>
        <taxon>Asterales</taxon>
        <taxon>Asteraceae</taxon>
        <taxon>Asteroideae</taxon>
        <taxon>Anthemideae</taxon>
        <taxon>Anthemidinae</taxon>
        <taxon>Tanacetum</taxon>
    </lineage>
</organism>
<dbReference type="EMBL" id="BKCJ011801844">
    <property type="protein sequence ID" value="GFD54056.1"/>
    <property type="molecule type" value="Genomic_DNA"/>
</dbReference>
<gene>
    <name evidence="2" type="ORF">Tci_926025</name>
</gene>
<feature type="region of interest" description="Disordered" evidence="1">
    <location>
        <begin position="1"/>
        <end position="37"/>
    </location>
</feature>
<reference evidence="2" key="1">
    <citation type="journal article" date="2019" name="Sci. Rep.">
        <title>Draft genome of Tanacetum cinerariifolium, the natural source of mosquito coil.</title>
        <authorList>
            <person name="Yamashiro T."/>
            <person name="Shiraishi A."/>
            <person name="Satake H."/>
            <person name="Nakayama K."/>
        </authorList>
    </citation>
    <scope>NUCLEOTIDE SEQUENCE</scope>
</reference>
<evidence type="ECO:0000313" key="2">
    <source>
        <dbReference type="EMBL" id="GFD54056.1"/>
    </source>
</evidence>
<protein>
    <submittedName>
        <fullName evidence="2">Uncharacterized protein</fullName>
    </submittedName>
</protein>
<feature type="non-terminal residue" evidence="2">
    <location>
        <position position="99"/>
    </location>
</feature>
<proteinExistence type="predicted"/>
<evidence type="ECO:0000256" key="1">
    <source>
        <dbReference type="SAM" id="MobiDB-lite"/>
    </source>
</evidence>
<name>A0A699X878_TANCI</name>